<feature type="transmembrane region" description="Helical" evidence="2">
    <location>
        <begin position="531"/>
        <end position="549"/>
    </location>
</feature>
<feature type="transmembrane region" description="Helical" evidence="2">
    <location>
        <begin position="444"/>
        <end position="465"/>
    </location>
</feature>
<accession>A0ABR3V3L2</accession>
<dbReference type="Pfam" id="PF23190">
    <property type="entry name" value="LHD_TRPY1"/>
    <property type="match status" value="1"/>
</dbReference>
<feature type="compositionally biased region" description="Polar residues" evidence="1">
    <location>
        <begin position="668"/>
        <end position="692"/>
    </location>
</feature>
<feature type="transmembrane region" description="Helical" evidence="2">
    <location>
        <begin position="244"/>
        <end position="262"/>
    </location>
</feature>
<reference evidence="6 7" key="1">
    <citation type="journal article" date="2024" name="Commun. Biol.">
        <title>Comparative genomic analysis of thermophilic fungi reveals convergent evolutionary adaptations and gene losses.</title>
        <authorList>
            <person name="Steindorff A.S."/>
            <person name="Aguilar-Pontes M.V."/>
            <person name="Robinson A.J."/>
            <person name="Andreopoulos B."/>
            <person name="LaButti K."/>
            <person name="Kuo A."/>
            <person name="Mondo S."/>
            <person name="Riley R."/>
            <person name="Otillar R."/>
            <person name="Haridas S."/>
            <person name="Lipzen A."/>
            <person name="Grimwood J."/>
            <person name="Schmutz J."/>
            <person name="Clum A."/>
            <person name="Reid I.D."/>
            <person name="Moisan M.C."/>
            <person name="Butler G."/>
            <person name="Nguyen T.T.M."/>
            <person name="Dewar K."/>
            <person name="Conant G."/>
            <person name="Drula E."/>
            <person name="Henrissat B."/>
            <person name="Hansel C."/>
            <person name="Singer S."/>
            <person name="Hutchinson M.I."/>
            <person name="de Vries R.P."/>
            <person name="Natvig D.O."/>
            <person name="Powell A.J."/>
            <person name="Tsang A."/>
            <person name="Grigoriev I.V."/>
        </authorList>
    </citation>
    <scope>NUCLEOTIDE SEQUENCE [LARGE SCALE GENOMIC DNA]</scope>
    <source>
        <strain evidence="6 7">CBS 620.91</strain>
    </source>
</reference>
<keyword evidence="2" id="KW-0472">Membrane</keyword>
<evidence type="ECO:0000259" key="4">
    <source>
        <dbReference type="Pfam" id="PF23190"/>
    </source>
</evidence>
<feature type="domain" description="FAM50A/XAP5 C-terminal" evidence="3">
    <location>
        <begin position="844"/>
        <end position="938"/>
    </location>
</feature>
<dbReference type="InterPro" id="IPR056337">
    <property type="entry name" value="LHD_YVC1"/>
</dbReference>
<feature type="compositionally biased region" description="Acidic residues" evidence="1">
    <location>
        <begin position="714"/>
        <end position="724"/>
    </location>
</feature>
<keyword evidence="7" id="KW-1185">Reference proteome</keyword>
<evidence type="ECO:0000313" key="6">
    <source>
        <dbReference type="EMBL" id="KAL1836359.1"/>
    </source>
</evidence>
<feature type="transmembrane region" description="Helical" evidence="2">
    <location>
        <begin position="499"/>
        <end position="519"/>
    </location>
</feature>
<dbReference type="PANTHER" id="PTHR35859">
    <property type="entry name" value="NONSELECTIVE CATION CHANNEL PROTEIN"/>
    <property type="match status" value="1"/>
</dbReference>
<comment type="caution">
    <text evidence="6">The sequence shown here is derived from an EMBL/GenBank/DDBJ whole genome shotgun (WGS) entry which is preliminary data.</text>
</comment>
<dbReference type="InterPro" id="IPR048337">
    <property type="entry name" value="FAM50A/XAP5_C"/>
</dbReference>
<evidence type="ECO:0000313" key="7">
    <source>
        <dbReference type="Proteomes" id="UP001583172"/>
    </source>
</evidence>
<feature type="compositionally biased region" description="Basic residues" evidence="1">
    <location>
        <begin position="731"/>
        <end position="740"/>
    </location>
</feature>
<dbReference type="Pfam" id="PF23317">
    <property type="entry name" value="YVC1_C"/>
    <property type="match status" value="1"/>
</dbReference>
<feature type="domain" description="YVC1 N-terminal linker helical" evidence="4">
    <location>
        <begin position="52"/>
        <end position="231"/>
    </location>
</feature>
<keyword evidence="2" id="KW-0812">Transmembrane</keyword>
<dbReference type="EMBL" id="JAZGSY010000423">
    <property type="protein sequence ID" value="KAL1836359.1"/>
    <property type="molecule type" value="Genomic_DNA"/>
</dbReference>
<feature type="transmembrane region" description="Helical" evidence="2">
    <location>
        <begin position="383"/>
        <end position="403"/>
    </location>
</feature>
<dbReference type="Pfam" id="PF04921">
    <property type="entry name" value="XAP5"/>
    <property type="match status" value="1"/>
</dbReference>
<evidence type="ECO:0000256" key="2">
    <source>
        <dbReference type="SAM" id="Phobius"/>
    </source>
</evidence>
<feature type="domain" description="Calcium channel YVC1-like C-terminal transmembrane" evidence="5">
    <location>
        <begin position="263"/>
        <end position="545"/>
    </location>
</feature>
<evidence type="ECO:0000259" key="5">
    <source>
        <dbReference type="Pfam" id="PF23317"/>
    </source>
</evidence>
<feature type="region of interest" description="Disordered" evidence="1">
    <location>
        <begin position="664"/>
        <end position="786"/>
    </location>
</feature>
<protein>
    <submittedName>
        <fullName evidence="6">Uncharacterized protein</fullName>
    </submittedName>
</protein>
<dbReference type="Proteomes" id="UP001583172">
    <property type="component" value="Unassembled WGS sequence"/>
</dbReference>
<gene>
    <name evidence="6" type="ORF">VTJ49DRAFT_5251</name>
</gene>
<dbReference type="InterPro" id="IPR056336">
    <property type="entry name" value="YVC1_C"/>
</dbReference>
<evidence type="ECO:0000259" key="3">
    <source>
        <dbReference type="Pfam" id="PF04921"/>
    </source>
</evidence>
<feature type="transmembrane region" description="Helical" evidence="2">
    <location>
        <begin position="341"/>
        <end position="362"/>
    </location>
</feature>
<feature type="compositionally biased region" description="Basic and acidic residues" evidence="1">
    <location>
        <begin position="742"/>
        <end position="774"/>
    </location>
</feature>
<keyword evidence="2" id="KW-1133">Transmembrane helix</keyword>
<sequence length="951" mass="107446">MPGLWTRVLGWDRHTSRGHHDSRGWWADDSRQGLLPSYRTSNIRSAIPAQTVTEIALRIRHLIEECVPCELKENHITSPHSRVITPKVIQAAREAGGRDHGACVVFCLLVNKRWWQHQAKIELWDADLHSLRAVACEVIAKKIIESEEDTDYLLHDVLLKRFSIVVDGKATHPANVVEKAVDLHALRVIGSSGYQRCINFLWRGWLIQDEDDPSTFIDYKDKDNTSYWSHLDPDRMRSPMYQNVVQMLMSFVYLALYTIAMNSVNADAGIDFVEAALYVFTLGFICDEITKLWKAGYLILGFWNAFNSILYGLLTTSFVLRCIALSHPAGDPDGLRHHYSTLSYSFLAVSAPMFWGRLLLYLDAYRFFGAMLVVLKVMMKESIIFFALLIVIVIGFLQGFIGLDYAEDRTMEDTLFIVQAMANAVMQSPDFDGFERFEPPFGLILYYCFTFVVMVILLNILIALYNSAYEDIYENANDEFLATFAHKTMTFVRAPDENVFIPPFNLIEIFVLTLGFEWWMDKPTYEHINDIVMGVLYSPLLLVSAYFETRWARGIRRNRARGDEDDDTVEEWEQMAAALDFEADGWKKKCDEAKSNLEEDPAVAEVRKLREEVDQLKKIILELHKTISEGKGADVVGLVALSDFRKRRAEVLEQQEREARLAALAARNSTNTNTSTPDRSLTATPNNASADTSEAERQQPRKKKKRTKALVSFGDDEEEEDGDGAVDGAKASKKKEKTRAKTATDGKPDSDSAGAEGERNSSSDDKDTSKDSDSSKQGPKAKVAVNTSVGVVPRALTKAALRREAAEREALRKEFLMLQAAVKATEIAIPFVFYDGTNIPGGIHYEFYFFIMNKTVGPGNKILFDYSAEAPPQAESSSPSGGGGVVQEARDISELEGVSDDPTFTKVVDRRWYQRNKHIYPASMWQTFDPEKDYSKEIRRDLGGNAFFFAK</sequence>
<proteinExistence type="predicted"/>
<dbReference type="InterPro" id="IPR052971">
    <property type="entry name" value="TRP_calcium_channel"/>
</dbReference>
<name>A0ABR3V3L2_HUMIN</name>
<feature type="transmembrane region" description="Helical" evidence="2">
    <location>
        <begin position="297"/>
        <end position="321"/>
    </location>
</feature>
<dbReference type="PANTHER" id="PTHR35859:SF4">
    <property type="entry name" value="MEMBRANE CHANNEL PROTEIN, PUTATIVE (AFU_ORTHOLOGUE AFUA_6G11300)-RELATED"/>
    <property type="match status" value="1"/>
</dbReference>
<organism evidence="6 7">
    <name type="scientific">Humicola insolens</name>
    <name type="common">Soft-rot fungus</name>
    <dbReference type="NCBI Taxonomy" id="85995"/>
    <lineage>
        <taxon>Eukaryota</taxon>
        <taxon>Fungi</taxon>
        <taxon>Dikarya</taxon>
        <taxon>Ascomycota</taxon>
        <taxon>Pezizomycotina</taxon>
        <taxon>Sordariomycetes</taxon>
        <taxon>Sordariomycetidae</taxon>
        <taxon>Sordariales</taxon>
        <taxon>Chaetomiaceae</taxon>
        <taxon>Mycothermus</taxon>
    </lineage>
</organism>
<evidence type="ECO:0000256" key="1">
    <source>
        <dbReference type="SAM" id="MobiDB-lite"/>
    </source>
</evidence>